<dbReference type="GO" id="GO:0005634">
    <property type="term" value="C:nucleus"/>
    <property type="evidence" value="ECO:0007669"/>
    <property type="project" value="TreeGrafter"/>
</dbReference>
<dbReference type="InterPro" id="IPR050730">
    <property type="entry name" value="UBX_domain-protein"/>
</dbReference>
<dbReference type="SUPFAM" id="SSF54236">
    <property type="entry name" value="Ubiquitin-like"/>
    <property type="match status" value="1"/>
</dbReference>
<dbReference type="AlphaFoldDB" id="A0A9J6BJV2"/>
<feature type="compositionally biased region" description="Basic and acidic residues" evidence="1">
    <location>
        <begin position="341"/>
        <end position="370"/>
    </location>
</feature>
<feature type="compositionally biased region" description="Low complexity" evidence="1">
    <location>
        <begin position="45"/>
        <end position="67"/>
    </location>
</feature>
<organism evidence="3 4">
    <name type="scientific">Polypedilum vanderplanki</name>
    <name type="common">Sleeping chironomid midge</name>
    <dbReference type="NCBI Taxonomy" id="319348"/>
    <lineage>
        <taxon>Eukaryota</taxon>
        <taxon>Metazoa</taxon>
        <taxon>Ecdysozoa</taxon>
        <taxon>Arthropoda</taxon>
        <taxon>Hexapoda</taxon>
        <taxon>Insecta</taxon>
        <taxon>Pterygota</taxon>
        <taxon>Neoptera</taxon>
        <taxon>Endopterygota</taxon>
        <taxon>Diptera</taxon>
        <taxon>Nematocera</taxon>
        <taxon>Chironomoidea</taxon>
        <taxon>Chironomidae</taxon>
        <taxon>Chironominae</taxon>
        <taxon>Polypedilum</taxon>
        <taxon>Polypedilum</taxon>
    </lineage>
</organism>
<evidence type="ECO:0000259" key="2">
    <source>
        <dbReference type="Pfam" id="PF00789"/>
    </source>
</evidence>
<protein>
    <recommendedName>
        <fullName evidence="2">UBX domain-containing protein</fullName>
    </recommendedName>
</protein>
<accession>A0A9J6BJV2</accession>
<dbReference type="GO" id="GO:0043161">
    <property type="term" value="P:proteasome-mediated ubiquitin-dependent protein catabolic process"/>
    <property type="evidence" value="ECO:0007669"/>
    <property type="project" value="TreeGrafter"/>
</dbReference>
<gene>
    <name evidence="3" type="ORF">PVAND_000450</name>
</gene>
<keyword evidence="4" id="KW-1185">Reference proteome</keyword>
<dbReference type="CDD" id="cd14273">
    <property type="entry name" value="UBA_TAP-C_like"/>
    <property type="match status" value="1"/>
</dbReference>
<dbReference type="SUPFAM" id="SSF46934">
    <property type="entry name" value="UBA-like"/>
    <property type="match status" value="1"/>
</dbReference>
<dbReference type="Gene3D" id="1.10.8.10">
    <property type="entry name" value="DNA helicase RuvA subunit, C-terminal domain"/>
    <property type="match status" value="1"/>
</dbReference>
<dbReference type="PANTHER" id="PTHR23322">
    <property type="entry name" value="FAS-ASSOCIATED PROTEIN"/>
    <property type="match status" value="1"/>
</dbReference>
<name>A0A9J6BJV2_POLVA</name>
<dbReference type="GO" id="GO:0043130">
    <property type="term" value="F:ubiquitin binding"/>
    <property type="evidence" value="ECO:0007669"/>
    <property type="project" value="TreeGrafter"/>
</dbReference>
<dbReference type="Proteomes" id="UP001107558">
    <property type="component" value="Chromosome 3"/>
</dbReference>
<feature type="region of interest" description="Disordered" evidence="1">
    <location>
        <begin position="45"/>
        <end position="75"/>
    </location>
</feature>
<reference evidence="3" key="1">
    <citation type="submission" date="2021-03" db="EMBL/GenBank/DDBJ databases">
        <title>Chromosome level genome of the anhydrobiotic midge Polypedilum vanderplanki.</title>
        <authorList>
            <person name="Yoshida Y."/>
            <person name="Kikawada T."/>
            <person name="Gusev O."/>
        </authorList>
    </citation>
    <scope>NUCLEOTIDE SEQUENCE</scope>
    <source>
        <strain evidence="3">NIAS01</strain>
        <tissue evidence="3">Whole body or cell culture</tissue>
    </source>
</reference>
<feature type="domain" description="UBX" evidence="2">
    <location>
        <begin position="370"/>
        <end position="452"/>
    </location>
</feature>
<proteinExistence type="predicted"/>
<dbReference type="InterPro" id="IPR001012">
    <property type="entry name" value="UBX_dom"/>
</dbReference>
<evidence type="ECO:0000256" key="1">
    <source>
        <dbReference type="SAM" id="MobiDB-lite"/>
    </source>
</evidence>
<dbReference type="Pfam" id="PF14555">
    <property type="entry name" value="UBA_4"/>
    <property type="match status" value="1"/>
</dbReference>
<dbReference type="InterPro" id="IPR009060">
    <property type="entry name" value="UBA-like_sf"/>
</dbReference>
<dbReference type="Gene3D" id="3.40.30.10">
    <property type="entry name" value="Glutaredoxin"/>
    <property type="match status" value="1"/>
</dbReference>
<dbReference type="SUPFAM" id="SSF52833">
    <property type="entry name" value="Thioredoxin-like"/>
    <property type="match status" value="1"/>
</dbReference>
<dbReference type="EMBL" id="JADBJN010000003">
    <property type="protein sequence ID" value="KAG5670169.1"/>
    <property type="molecule type" value="Genomic_DNA"/>
</dbReference>
<feature type="compositionally biased region" description="Low complexity" evidence="1">
    <location>
        <begin position="302"/>
        <end position="317"/>
    </location>
</feature>
<comment type="caution">
    <text evidence="3">The sequence shown here is derived from an EMBL/GenBank/DDBJ whole genome shotgun (WGS) entry which is preliminary data.</text>
</comment>
<evidence type="ECO:0000313" key="4">
    <source>
        <dbReference type="Proteomes" id="UP001107558"/>
    </source>
</evidence>
<dbReference type="InterPro" id="IPR036249">
    <property type="entry name" value="Thioredoxin-like_sf"/>
</dbReference>
<feature type="region of interest" description="Disordered" evidence="1">
    <location>
        <begin position="278"/>
        <end position="370"/>
    </location>
</feature>
<evidence type="ECO:0000313" key="3">
    <source>
        <dbReference type="EMBL" id="KAG5670169.1"/>
    </source>
</evidence>
<dbReference type="PANTHER" id="PTHR23322:SF6">
    <property type="entry name" value="UBX DOMAIN-CONTAINING PROTEIN 7"/>
    <property type="match status" value="1"/>
</dbReference>
<dbReference type="InterPro" id="IPR029071">
    <property type="entry name" value="Ubiquitin-like_domsf"/>
</dbReference>
<dbReference type="OrthoDB" id="270602at2759"/>
<dbReference type="Pfam" id="PF00789">
    <property type="entry name" value="UBX"/>
    <property type="match status" value="1"/>
</dbReference>
<sequence>MENEELVYSFMEISNLPIEEAKTYLEQSDYDINLALQNYLNSQQKTTTTPSTSQSSSTTTQQTSTSSENSLQNEDEIRQPIPRQFDQMIQDEDIRNVRLSRISVVRSQFSSQFRDFRKEIEIQEDLATNGSAANAAKRKCLEDLYRHPVYITNVDFNYAKLQGQKYGKWVAILINDESLESLSFNRDIFNESSQKAKQLITQNFIFIRKNCNDHEGIRIRQIYNLNTSTIPIFLIIDSLTGELKKNFGDCSKLTLKSVVKELKKYTCSSDKQLVYNSSYEDSDEEDSTNGFSHLLNIPPPSTSGSSNSTSQNKPSASVNKKYVESDEESFASLNSNDISDDEFKEKSEEGSDQEEAKVLDSDDELLKNDDGPQTNVMLRLEEEQHKFKYPSTRTVANLINYIYRNYLIQTGIYDNKTKRFSLFSKIHNKCLTMLDQEKSLQEADIHPSIVLLHRVCDKDD</sequence>